<evidence type="ECO:0000313" key="7">
    <source>
        <dbReference type="Proteomes" id="UP000008549"/>
    </source>
</evidence>
<evidence type="ECO:0000259" key="5">
    <source>
        <dbReference type="PROSITE" id="PS50864"/>
    </source>
</evidence>
<gene>
    <name evidence="8" type="primary">gmeb-2</name>
    <name evidence="6" type="synonym">Cbr-gmeb-2</name>
    <name evidence="8" type="ORF">CBG15998</name>
    <name evidence="6" type="ORF">CBG_15998</name>
</gene>
<proteinExistence type="predicted"/>
<evidence type="ECO:0000256" key="1">
    <source>
        <dbReference type="ARBA" id="ARBA00023015"/>
    </source>
</evidence>
<keyword evidence="2" id="KW-0804">Transcription</keyword>
<dbReference type="InterPro" id="IPR010919">
    <property type="entry name" value="SAND-like_dom_sf"/>
</dbReference>
<evidence type="ECO:0000313" key="6">
    <source>
        <dbReference type="EMBL" id="CAP34345.2"/>
    </source>
</evidence>
<reference evidence="6 7" key="1">
    <citation type="journal article" date="2003" name="PLoS Biol.">
        <title>The genome sequence of Caenorhabditis briggsae: a platform for comparative genomics.</title>
        <authorList>
            <person name="Stein L.D."/>
            <person name="Bao Z."/>
            <person name="Blasiar D."/>
            <person name="Blumenthal T."/>
            <person name="Brent M.R."/>
            <person name="Chen N."/>
            <person name="Chinwalla A."/>
            <person name="Clarke L."/>
            <person name="Clee C."/>
            <person name="Coghlan A."/>
            <person name="Coulson A."/>
            <person name="D'Eustachio P."/>
            <person name="Fitch D.H."/>
            <person name="Fulton L.A."/>
            <person name="Fulton R.E."/>
            <person name="Griffiths-Jones S."/>
            <person name="Harris T.W."/>
            <person name="Hillier L.W."/>
            <person name="Kamath R."/>
            <person name="Kuwabara P.E."/>
            <person name="Mardis E.R."/>
            <person name="Marra M.A."/>
            <person name="Miner T.L."/>
            <person name="Minx P."/>
            <person name="Mullikin J.C."/>
            <person name="Plumb R.W."/>
            <person name="Rogers J."/>
            <person name="Schein J.E."/>
            <person name="Sohrmann M."/>
            <person name="Spieth J."/>
            <person name="Stajich J.E."/>
            <person name="Wei C."/>
            <person name="Willey D."/>
            <person name="Wilson R.K."/>
            <person name="Durbin R."/>
            <person name="Waterston R.H."/>
        </authorList>
    </citation>
    <scope>NUCLEOTIDE SEQUENCE [LARGE SCALE GENOMIC DNA]</scope>
    <source>
        <strain evidence="6 7">AF16</strain>
    </source>
</reference>
<dbReference type="Proteomes" id="UP000008549">
    <property type="component" value="Unassembled WGS sequence"/>
</dbReference>
<dbReference type="SUPFAM" id="SSF63763">
    <property type="entry name" value="SAND domain-like"/>
    <property type="match status" value="1"/>
</dbReference>
<dbReference type="PANTHER" id="PTHR10417:SF13">
    <property type="entry name" value="SAND DOMAIN-CONTAINING PROTEIN"/>
    <property type="match status" value="1"/>
</dbReference>
<dbReference type="PROSITE" id="PS50864">
    <property type="entry name" value="SAND"/>
    <property type="match status" value="1"/>
</dbReference>
<dbReference type="FunCoup" id="A8XNB4">
    <property type="interactions" value="1109"/>
</dbReference>
<dbReference type="OMA" id="QNCILID"/>
<name>A8XNB4_CAEBR</name>
<dbReference type="EMBL" id="HE600995">
    <property type="protein sequence ID" value="CAP34345.2"/>
    <property type="molecule type" value="Genomic_DNA"/>
</dbReference>
<evidence type="ECO:0000256" key="4">
    <source>
        <dbReference type="SAM" id="MobiDB-lite"/>
    </source>
</evidence>
<dbReference type="Pfam" id="PF01342">
    <property type="entry name" value="SAND"/>
    <property type="match status" value="1"/>
</dbReference>
<dbReference type="GO" id="GO:0003677">
    <property type="term" value="F:DNA binding"/>
    <property type="evidence" value="ECO:0007669"/>
    <property type="project" value="UniProtKB-KW"/>
</dbReference>
<dbReference type="AlphaFoldDB" id="A8XNB4"/>
<dbReference type="STRING" id="6238.A8XNB4"/>
<evidence type="ECO:0000313" key="8">
    <source>
        <dbReference type="WormBase" id="CBG15998"/>
    </source>
</evidence>
<keyword evidence="1" id="KW-0805">Transcription regulation</keyword>
<keyword evidence="3" id="KW-0539">Nucleus</keyword>
<dbReference type="SMART" id="SM00258">
    <property type="entry name" value="SAND"/>
    <property type="match status" value="1"/>
</dbReference>
<dbReference type="WormBase" id="CBG15998">
    <property type="protein sequence ID" value="CBP10257"/>
    <property type="gene ID" value="WBGene00036081"/>
    <property type="gene designation" value="Cbr-gmeb-2"/>
</dbReference>
<dbReference type="HOGENOM" id="CLU_645975_0_0_1"/>
<dbReference type="InterPro" id="IPR000770">
    <property type="entry name" value="SAND_dom"/>
</dbReference>
<dbReference type="InParanoid" id="A8XNB4"/>
<reference evidence="6 7" key="2">
    <citation type="journal article" date="2011" name="PLoS Genet.">
        <title>Caenorhabditis briggsae recombinant inbred line genotypes reveal inter-strain incompatibility and the evolution of recombination.</title>
        <authorList>
            <person name="Ross J.A."/>
            <person name="Koboldt D.C."/>
            <person name="Staisch J.E."/>
            <person name="Chamberlin H.M."/>
            <person name="Gupta B.P."/>
            <person name="Miller R.D."/>
            <person name="Baird S.E."/>
            <person name="Haag E.S."/>
        </authorList>
    </citation>
    <scope>NUCLEOTIDE SEQUENCE [LARGE SCALE GENOMIC DNA]</scope>
    <source>
        <strain evidence="6 7">AF16</strain>
    </source>
</reference>
<dbReference type="PANTHER" id="PTHR10417">
    <property type="entry name" value="GLUCOCORTICOID MODULATORY ELEMENT-BINDING PROTEIN"/>
    <property type="match status" value="1"/>
</dbReference>
<feature type="region of interest" description="Disordered" evidence="4">
    <location>
        <begin position="167"/>
        <end position="186"/>
    </location>
</feature>
<protein>
    <submittedName>
        <fullName evidence="6">Protein CBR-GMEB-2</fullName>
    </submittedName>
</protein>
<dbReference type="Gene3D" id="3.10.390.10">
    <property type="entry name" value="SAND domain-like"/>
    <property type="match status" value="1"/>
</dbReference>
<feature type="compositionally biased region" description="Basic and acidic residues" evidence="4">
    <location>
        <begin position="24"/>
        <end position="38"/>
    </location>
</feature>
<evidence type="ECO:0000256" key="3">
    <source>
        <dbReference type="ARBA" id="ARBA00023242"/>
    </source>
</evidence>
<organism evidence="6 7">
    <name type="scientific">Caenorhabditis briggsae</name>
    <dbReference type="NCBI Taxonomy" id="6238"/>
    <lineage>
        <taxon>Eukaryota</taxon>
        <taxon>Metazoa</taxon>
        <taxon>Ecdysozoa</taxon>
        <taxon>Nematoda</taxon>
        <taxon>Chromadorea</taxon>
        <taxon>Rhabditida</taxon>
        <taxon>Rhabditina</taxon>
        <taxon>Rhabditomorpha</taxon>
        <taxon>Rhabditoidea</taxon>
        <taxon>Rhabditidae</taxon>
        <taxon>Peloderinae</taxon>
        <taxon>Caenorhabditis</taxon>
    </lineage>
</organism>
<dbReference type="eggNOG" id="KOG4333">
    <property type="taxonomic scope" value="Eukaryota"/>
</dbReference>
<accession>A8XNB4</accession>
<keyword evidence="7" id="KW-1185">Reference proteome</keyword>
<evidence type="ECO:0000256" key="2">
    <source>
        <dbReference type="ARBA" id="ARBA00023163"/>
    </source>
</evidence>
<feature type="region of interest" description="Disordered" evidence="4">
    <location>
        <begin position="24"/>
        <end position="62"/>
    </location>
</feature>
<feature type="domain" description="SAND" evidence="5">
    <location>
        <begin position="67"/>
        <end position="151"/>
    </location>
</feature>
<dbReference type="GO" id="GO:0046872">
    <property type="term" value="F:metal ion binding"/>
    <property type="evidence" value="ECO:0007669"/>
    <property type="project" value="UniProtKB-KW"/>
</dbReference>
<sequence length="527" mass="58617">MSEVGLLMPLELRKEVKEDKLSDDVKDILPKIGSRETENVSPQRRSPPETTDEESDNQGGLDSDALAKEASVALPPIITVKCGTLTAKMVTKLFTCPGIHQNCILIDGENEYISPKEFTVRANKDKQKDWKGSIRIGKSNLRTLMEMRSLDFHDHLNQCSAKCQSRNYITPKDPSADPSGRRRSSTTKLLPQNMFPQMQFPNTSASLFTVPEKKPQLSEAQPTLGTLFKNPAFSRFVAISQNMKNNNFSTPSTATAQSQLPLFTATSIKEETTNMEDTATHLFQQQQQQQRMTATNSLLQTVPPQPSMFWNPDAKFQTGNTEQNPQEMIAEMISAGFGDNIIDLIVNKINNMRDKIKGISTCPNSEFKILILNFNSKISVLLKMLCSLNAADTFVNTIQAVESIQAEIAKEEQLLLKGQAQMNRLSSDFSSLEDEIPGRKRSLDIVDIIGQPAIKRPSITTSMLEDDSEIPAVQHLLTPIKPLVQIPKPISPQEMLMNIASSMGSNIERNHVLAALKMEELRTATAQ</sequence>